<sequence length="231" mass="26239">MVTKNESLAMLVLSYLSFDYPTLSPQDSLQKALKVIEGNKVPALSVLDGKKWVGTVTALQISQQLSLAAKLKDIQTEFQKDKLELEEDILASLPLFESTGFSLLPVVNDEGNWMGYIHQNVITQMFIQSGFTGKNGGILRIPFHVQRDSMSVILRIIEENKGLMVRSFFHRSEKNPQALPEWVIQVQTDQFSQLVKSLERHDVAIEKAFVFGQQEDVDQLRFDLLLKYLNP</sequence>
<gene>
    <name evidence="1" type="ORF">HME7025_01984</name>
</gene>
<evidence type="ECO:0000313" key="1">
    <source>
        <dbReference type="EMBL" id="AWL09833.1"/>
    </source>
</evidence>
<protein>
    <recommendedName>
        <fullName evidence="3">CBS domain-containing protein</fullName>
    </recommendedName>
</protein>
<evidence type="ECO:0000313" key="2">
    <source>
        <dbReference type="Proteomes" id="UP000245468"/>
    </source>
</evidence>
<organism evidence="1 2">
    <name type="scientific">Aquirufa nivalisilvae</name>
    <dbReference type="NCBI Taxonomy" id="2516557"/>
    <lineage>
        <taxon>Bacteria</taxon>
        <taxon>Pseudomonadati</taxon>
        <taxon>Bacteroidota</taxon>
        <taxon>Cytophagia</taxon>
        <taxon>Cytophagales</taxon>
        <taxon>Flectobacillaceae</taxon>
        <taxon>Aquirufa</taxon>
    </lineage>
</organism>
<reference evidence="2" key="1">
    <citation type="submission" date="2018-05" db="EMBL/GenBank/DDBJ databases">
        <title>Pseudarcicella sp. HME7025 Genome sequencing and assembly.</title>
        <authorList>
            <person name="Kim H."/>
            <person name="Kang H."/>
            <person name="Joh K."/>
        </authorList>
    </citation>
    <scope>NUCLEOTIDE SEQUENCE [LARGE SCALE GENOMIC DNA]</scope>
    <source>
        <strain evidence="2">HME7025</strain>
    </source>
</reference>
<dbReference type="AlphaFoldDB" id="A0A2S2DWW2"/>
<dbReference type="Gene3D" id="3.10.580.10">
    <property type="entry name" value="CBS-domain"/>
    <property type="match status" value="1"/>
</dbReference>
<proteinExistence type="predicted"/>
<dbReference type="SUPFAM" id="SSF54631">
    <property type="entry name" value="CBS-domain pair"/>
    <property type="match status" value="1"/>
</dbReference>
<evidence type="ECO:0008006" key="3">
    <source>
        <dbReference type="Google" id="ProtNLM"/>
    </source>
</evidence>
<dbReference type="InterPro" id="IPR046342">
    <property type="entry name" value="CBS_dom_sf"/>
</dbReference>
<dbReference type="Proteomes" id="UP000245468">
    <property type="component" value="Chromosome"/>
</dbReference>
<keyword evidence="2" id="KW-1185">Reference proteome</keyword>
<dbReference type="EMBL" id="CP029346">
    <property type="protein sequence ID" value="AWL09833.1"/>
    <property type="molecule type" value="Genomic_DNA"/>
</dbReference>
<name>A0A2S2DWW2_9BACT</name>
<dbReference type="KEGG" id="psez:HME7025_01984"/>
<accession>A0A2S2DWW2</accession>